<keyword evidence="3" id="KW-1185">Reference proteome</keyword>
<dbReference type="HOGENOM" id="CLU_234944_0_0_1"/>
<protein>
    <submittedName>
        <fullName evidence="2">Uncharacterized protein</fullName>
    </submittedName>
</protein>
<reference evidence="2 3" key="1">
    <citation type="journal article" date="2012" name="PLoS Pathog.">
        <title>Diverse lifestyles and strategies of plant pathogenesis encoded in the genomes of eighteen Dothideomycetes fungi.</title>
        <authorList>
            <person name="Ohm R.A."/>
            <person name="Feau N."/>
            <person name="Henrissat B."/>
            <person name="Schoch C.L."/>
            <person name="Horwitz B.A."/>
            <person name="Barry K.W."/>
            <person name="Condon B.J."/>
            <person name="Copeland A.C."/>
            <person name="Dhillon B."/>
            <person name="Glaser F."/>
            <person name="Hesse C.N."/>
            <person name="Kosti I."/>
            <person name="LaButti K."/>
            <person name="Lindquist E.A."/>
            <person name="Lucas S."/>
            <person name="Salamov A.A."/>
            <person name="Bradshaw R.E."/>
            <person name="Ciuffetti L."/>
            <person name="Hamelin R.C."/>
            <person name="Kema G.H.J."/>
            <person name="Lawrence C."/>
            <person name="Scott J.A."/>
            <person name="Spatafora J.W."/>
            <person name="Turgeon B.G."/>
            <person name="de Wit P.J.G.M."/>
            <person name="Zhong S."/>
            <person name="Goodwin S.B."/>
            <person name="Grigoriev I.V."/>
        </authorList>
    </citation>
    <scope>NUCLEOTIDE SEQUENCE [LARGE SCALE GENOMIC DNA]</scope>
    <source>
        <strain evidence="2 3">CIRAD86</strain>
    </source>
</reference>
<feature type="compositionally biased region" description="Basic residues" evidence="1">
    <location>
        <begin position="1078"/>
        <end position="1091"/>
    </location>
</feature>
<feature type="region of interest" description="Disordered" evidence="1">
    <location>
        <begin position="1673"/>
        <end position="1692"/>
    </location>
</feature>
<evidence type="ECO:0000256" key="1">
    <source>
        <dbReference type="SAM" id="MobiDB-lite"/>
    </source>
</evidence>
<dbReference type="VEuPathDB" id="FungiDB:MYCFIDRAFT_180677"/>
<dbReference type="EMBL" id="KB446575">
    <property type="protein sequence ID" value="EME76776.1"/>
    <property type="molecule type" value="Genomic_DNA"/>
</dbReference>
<dbReference type="RefSeq" id="XP_007932621.1">
    <property type="nucleotide sequence ID" value="XM_007934430.1"/>
</dbReference>
<dbReference type="Proteomes" id="UP000016932">
    <property type="component" value="Unassembled WGS sequence"/>
</dbReference>
<accession>M2ZXH4</accession>
<feature type="compositionally biased region" description="Basic and acidic residues" evidence="1">
    <location>
        <begin position="1673"/>
        <end position="1689"/>
    </location>
</feature>
<dbReference type="KEGG" id="pfj:MYCFIDRAFT_180677"/>
<sequence length="1943" mass="217738">MRTQGLVSTRPSHSRGKGVCVPESLWRWDWACHSARGDERGSETPSDSRQWVSRRASVAEQTLAMEWRKQNPSTNVYGRSRPLKPRLQLLRLEGTSRSSPVCAVSKSSVSKLADQRRDSRDLARGIDGSKAGNSHILCIPLTTELSCWMIDSQWTLKAQIGYGRAYFHAQLLRLIEVVGVYHEAWSLGKVLAFPPNRRGQAVATRPSYLSYSLVHEQCIGIPGDGFSITQDALDRDEISCVEHIESEHFGGLDHGYVPISRDSYSNAGHGFGQMGIEHMMSSIENPIGTESSLVESHYGQVRVYGDGGLSMILAMPNGAERTSGGLKLQVSILAAWSAWLRRQISEEERLCLSLLACSERIELLPALFPFQLLLCHAQISTKGESTTASSVFSIRTNKSITSFPSSNPNSRPLAVLAPSGLNSFVAKVWSEEWCLQMRRGILGCRLLWSVFLVLRRDLVFSERFEEVRRGLVAAVVEACDAVVEVVYRWWFSAPLRDAGSKRLGTLPSLSRLCHQLRLTHSQPARRHVYVLAHREDSLADVLVQTEASASAPFIETWSKASRNSLAMFGPISYLAKAHLRFEANSNLGTGCLLLTSVDVVFFQVSLHGKYQNSMLLLTAAIPLNAITVSFLGRSLGWPREFPIALLPALRTCPGGDGCDPHLNLQVAKIGMRLNGASHSRKWSLQIGTCDDCSAPALLIPIKAARLVVVEQLSKYWSTSFIDASGLRLLVMTRLLVPRFGMQDVSAMVPIKASPLSQDSRGVMVWSRNTGRGAGTPIKAFIDRKPNHSQSQLEAFSAHRKPKAFANYISFNEWISRRKFQRPKCRGWSTKLQSLSESLCTFTLCWPLHTRCWIWNAFFQGGLLCTMLDSRLKKWVNGSRPNHVGLKWSAGSAYNRKSREAVIRCQVSLDELYQWHEGLFFSSYFMEKSPELSPRHQYADIAYQRDRLRRHMPTRKLIGGDCSHTDPPISSVIQLSQYCAYERLALLLQHGVVSSTTADCAPLCEDSREPDRRDHYAVLDVDLHRIHRQFFVQACYQPEPWCRGGLFQDLVVTRVWVLVKFLFNRGQQVSRSNQNRANKLPKHPRMISSRHRRQPSFRSIRDDVRIYRCFFPRPDTYGLQPATSGSDGRNWDLFGVCGGRQGQGRSSNLDCQPHNQSPLLQSFAQACEGFQWVWFGGIVNASPAPERRENSFVIGFLDLDRLVHDCCGRIFARQIDVGRNDSAKSQLGWETFLAIWSLSNTMRPLSASAQKRWRRERFIHYECGDWSQSCKQVASGLDDMTRETELHVVDRMRQLYRNRTGSHAQLKVYAAIVLWSASAYFGCHESYQKLKSPEAITIQACKALTIHRIMPLSDSCVATCTPLCRYSFAELQKTKNANDQKFRQHRRRPGGHHECFCSAAAFAHLLALLICPSPCAAHLLIGWRCTSAHLLVLPICSSAGAAHLLMLPIFPSAGAAHLCVLLIGLCFSSHVRSTPRIRLQIQPFVLLSSIHLETLIVPHRTLLSYHDGTASLRPGARNHAIWLDLATQAMKLVSELGLRQCIVKGVVRKGRHRGGAEYLKMFPDVWYGEETILRQAVFPIATSWRSMERAQSIGLMESTVSCRCNKVWRKCSKVPSCAWHNRLFPWPPYIFSAPLQQLHHDNMTINPQLFTVTSRGDATTTQPKKRSRVLHCSHWHDRSNSSNDQERRGGTAEPARQWLRQEYHDYAGHLSLPAGLDIERIRCSQPDVANGLDKISETMPNRSGREYRRVDRYLHGLTPIAPFREAAPDLSRSTSKSLSSKAKATAGDVDSGNGCEGFGHHFRSCARHFPQLPFTRRLNCASCWPRIHCTSLLSLATVPRVISSIQQSGPLLLCSISGCIGTGLGLDFGGSLALWLCALGLLPRGDIGPAHGGLDICVTGYLWVKVATRMAPGRAILLLNRHLPRRLLGLELFANDSFRLKSSS</sequence>
<name>M2ZXH4_PSEFD</name>
<gene>
    <name evidence="2" type="ORF">MYCFIDRAFT_180677</name>
</gene>
<evidence type="ECO:0000313" key="3">
    <source>
        <dbReference type="Proteomes" id="UP000016932"/>
    </source>
</evidence>
<proteinExistence type="predicted"/>
<feature type="region of interest" description="Disordered" evidence="1">
    <location>
        <begin position="1069"/>
        <end position="1091"/>
    </location>
</feature>
<organism evidence="2 3">
    <name type="scientific">Pseudocercospora fijiensis (strain CIRAD86)</name>
    <name type="common">Black leaf streak disease fungus</name>
    <name type="synonym">Mycosphaerella fijiensis</name>
    <dbReference type="NCBI Taxonomy" id="383855"/>
    <lineage>
        <taxon>Eukaryota</taxon>
        <taxon>Fungi</taxon>
        <taxon>Dikarya</taxon>
        <taxon>Ascomycota</taxon>
        <taxon>Pezizomycotina</taxon>
        <taxon>Dothideomycetes</taxon>
        <taxon>Dothideomycetidae</taxon>
        <taxon>Mycosphaerellales</taxon>
        <taxon>Mycosphaerellaceae</taxon>
        <taxon>Pseudocercospora</taxon>
    </lineage>
</organism>
<evidence type="ECO:0000313" key="2">
    <source>
        <dbReference type="EMBL" id="EME76776.1"/>
    </source>
</evidence>
<dbReference type="GeneID" id="19334470"/>